<sequence length="64" mass="7532">MKEISPIHLSPITQTSFILVILMPSLFLPFFFQLSVCPRVTHFRMFYQSCDVPRQGHQHLIDEL</sequence>
<reference evidence="3" key="1">
    <citation type="submission" date="2019-04" db="EMBL/GenBank/DDBJ databases">
        <title>Friends and foes A comparative genomics studyof 23 Aspergillus species from section Flavi.</title>
        <authorList>
            <consortium name="DOE Joint Genome Institute"/>
            <person name="Kjaerbolling I."/>
            <person name="Vesth T."/>
            <person name="Frisvad J.C."/>
            <person name="Nybo J.L."/>
            <person name="Theobald S."/>
            <person name="Kildgaard S."/>
            <person name="Isbrandt T."/>
            <person name="Kuo A."/>
            <person name="Sato A."/>
            <person name="Lyhne E.K."/>
            <person name="Kogle M.E."/>
            <person name="Wiebenga A."/>
            <person name="Kun R.S."/>
            <person name="Lubbers R.J."/>
            <person name="Makela M.R."/>
            <person name="Barry K."/>
            <person name="Chovatia M."/>
            <person name="Clum A."/>
            <person name="Daum C."/>
            <person name="Haridas S."/>
            <person name="He G."/>
            <person name="LaButti K."/>
            <person name="Lipzen A."/>
            <person name="Mondo S."/>
            <person name="Riley R."/>
            <person name="Salamov A."/>
            <person name="Simmons B.A."/>
            <person name="Magnuson J.K."/>
            <person name="Henrissat B."/>
            <person name="Mortensen U.H."/>
            <person name="Larsen T.O."/>
            <person name="Devries R.P."/>
            <person name="Grigoriev I.V."/>
            <person name="Machida M."/>
            <person name="Baker S.E."/>
            <person name="Andersen M.R."/>
        </authorList>
    </citation>
    <scope>NUCLEOTIDE SEQUENCE [LARGE SCALE GENOMIC DNA]</scope>
    <source>
        <strain evidence="3">CBS 553.77</strain>
    </source>
</reference>
<accession>A0A5N6ZA36</accession>
<feature type="transmembrane region" description="Helical" evidence="1">
    <location>
        <begin position="12"/>
        <end position="32"/>
    </location>
</feature>
<keyword evidence="1" id="KW-1133">Transmembrane helix</keyword>
<organism evidence="2 3">
    <name type="scientific">Aspergillus coremiiformis</name>
    <dbReference type="NCBI Taxonomy" id="138285"/>
    <lineage>
        <taxon>Eukaryota</taxon>
        <taxon>Fungi</taxon>
        <taxon>Dikarya</taxon>
        <taxon>Ascomycota</taxon>
        <taxon>Pezizomycotina</taxon>
        <taxon>Eurotiomycetes</taxon>
        <taxon>Eurotiomycetidae</taxon>
        <taxon>Eurotiales</taxon>
        <taxon>Aspergillaceae</taxon>
        <taxon>Aspergillus</taxon>
        <taxon>Aspergillus subgen. Circumdati</taxon>
    </lineage>
</organism>
<evidence type="ECO:0000313" key="2">
    <source>
        <dbReference type="EMBL" id="KAE8354522.1"/>
    </source>
</evidence>
<evidence type="ECO:0000256" key="1">
    <source>
        <dbReference type="SAM" id="Phobius"/>
    </source>
</evidence>
<name>A0A5N6ZA36_9EURO</name>
<dbReference type="Proteomes" id="UP000327118">
    <property type="component" value="Unassembled WGS sequence"/>
</dbReference>
<evidence type="ECO:0000313" key="3">
    <source>
        <dbReference type="Proteomes" id="UP000327118"/>
    </source>
</evidence>
<dbReference type="AlphaFoldDB" id="A0A5N6ZA36"/>
<proteinExistence type="predicted"/>
<keyword evidence="1" id="KW-0812">Transmembrane</keyword>
<keyword evidence="1" id="KW-0472">Membrane</keyword>
<dbReference type="EMBL" id="ML739071">
    <property type="protein sequence ID" value="KAE8354522.1"/>
    <property type="molecule type" value="Genomic_DNA"/>
</dbReference>
<keyword evidence="3" id="KW-1185">Reference proteome</keyword>
<gene>
    <name evidence="2" type="ORF">BDV28DRAFT_81288</name>
</gene>
<protein>
    <submittedName>
        <fullName evidence="2">Uncharacterized protein</fullName>
    </submittedName>
</protein>